<dbReference type="VEuPathDB" id="CryptoDB:Vbra_14692"/>
<dbReference type="SUPFAM" id="SSF56524">
    <property type="entry name" value="Oxidoreductase molybdopterin-binding domain"/>
    <property type="match status" value="1"/>
</dbReference>
<evidence type="ECO:0000259" key="8">
    <source>
        <dbReference type="Pfam" id="PF03404"/>
    </source>
</evidence>
<evidence type="ECO:0008006" key="11">
    <source>
        <dbReference type="Google" id="ProtNLM"/>
    </source>
</evidence>
<evidence type="ECO:0000313" key="9">
    <source>
        <dbReference type="EMBL" id="CEM08655.1"/>
    </source>
</evidence>
<dbReference type="InterPro" id="IPR014756">
    <property type="entry name" value="Ig_E-set"/>
</dbReference>
<dbReference type="Gene3D" id="3.90.420.10">
    <property type="entry name" value="Oxidoreductase, molybdopterin-binding domain"/>
    <property type="match status" value="1"/>
</dbReference>
<dbReference type="STRING" id="1169540.A0A0G4F7J8"/>
<feature type="domain" description="Moybdenum cofactor oxidoreductase dimerisation" evidence="8">
    <location>
        <begin position="354"/>
        <end position="471"/>
    </location>
</feature>
<dbReference type="InParanoid" id="A0A0G4F7J8"/>
<dbReference type="InterPro" id="IPR008335">
    <property type="entry name" value="Mopterin_OxRdtase_euk"/>
</dbReference>
<dbReference type="GO" id="GO:0030151">
    <property type="term" value="F:molybdenum ion binding"/>
    <property type="evidence" value="ECO:0007669"/>
    <property type="project" value="InterPro"/>
</dbReference>
<evidence type="ECO:0000256" key="3">
    <source>
        <dbReference type="ARBA" id="ARBA00022723"/>
    </source>
</evidence>
<dbReference type="SUPFAM" id="SSF81296">
    <property type="entry name" value="E set domains"/>
    <property type="match status" value="1"/>
</dbReference>
<feature type="region of interest" description="Disordered" evidence="5">
    <location>
        <begin position="30"/>
        <end position="57"/>
    </location>
</feature>
<organism evidence="9 10">
    <name type="scientific">Vitrella brassicaformis (strain CCMP3155)</name>
    <dbReference type="NCBI Taxonomy" id="1169540"/>
    <lineage>
        <taxon>Eukaryota</taxon>
        <taxon>Sar</taxon>
        <taxon>Alveolata</taxon>
        <taxon>Colpodellida</taxon>
        <taxon>Vitrellaceae</taxon>
        <taxon>Vitrella</taxon>
    </lineage>
</organism>
<dbReference type="GO" id="GO:0006790">
    <property type="term" value="P:sulfur compound metabolic process"/>
    <property type="evidence" value="ECO:0007669"/>
    <property type="project" value="TreeGrafter"/>
</dbReference>
<dbReference type="Proteomes" id="UP000041254">
    <property type="component" value="Unassembled WGS sequence"/>
</dbReference>
<dbReference type="PRINTS" id="PR00407">
    <property type="entry name" value="EUMOPTERIN"/>
</dbReference>
<dbReference type="EMBL" id="CDMY01000385">
    <property type="protein sequence ID" value="CEM08655.1"/>
    <property type="molecule type" value="Genomic_DNA"/>
</dbReference>
<keyword evidence="10" id="KW-1185">Reference proteome</keyword>
<dbReference type="CDD" id="cd02110">
    <property type="entry name" value="SO_family_Moco_dimer"/>
    <property type="match status" value="1"/>
</dbReference>
<evidence type="ECO:0000259" key="7">
    <source>
        <dbReference type="Pfam" id="PF00174"/>
    </source>
</evidence>
<keyword evidence="4" id="KW-0560">Oxidoreductase</keyword>
<feature type="chain" id="PRO_5005188710" description="Sulfite oxidase" evidence="6">
    <location>
        <begin position="29"/>
        <end position="473"/>
    </location>
</feature>
<dbReference type="GO" id="GO:0008482">
    <property type="term" value="F:sulfite oxidase activity"/>
    <property type="evidence" value="ECO:0007669"/>
    <property type="project" value="TreeGrafter"/>
</dbReference>
<gene>
    <name evidence="9" type="ORF">Vbra_14692</name>
</gene>
<dbReference type="OrthoDB" id="10051395at2759"/>
<comment type="cofactor">
    <cofactor evidence="1">
        <name>Mo-molybdopterin</name>
        <dbReference type="ChEBI" id="CHEBI:71302"/>
    </cofactor>
</comment>
<dbReference type="InterPro" id="IPR036374">
    <property type="entry name" value="OxRdtase_Mopterin-bd_sf"/>
</dbReference>
<sequence>MGLLVQHTLSVTVVCVISLLSLLRSSNSQQLSDKHSADETTERLAEREGASRGSSTCASETCESFGLTAFVGSTASLDLKCPSESNLGEDAALSLTILKSLGKNESLRPAPPVASCPTNIETPPWLLDDALTPIDKFFVRNNGDIPRRAMDQDSEGWTLTIDGIGVDGSRNFTLQQLKSFPTVTRKYPLQCAGHGRAGYRPQVGGNQWTLGAVGFAEWTGVLLKDILSYDPPEGFKGLKVLDNAVYLAWEGLDRHCEDTDAFAISRGVPIEKALDGYTMLAWEMNAETLPAAHGFPLRLIAPGYPGSAQGKWLKRLWVRDQVHDGPKMTGTSYRMPLQPLPPGHEGLTEEETSVIEEMPVYSIITSPPPCTQVKSGDSLTVRGKAWSGMGNVVMVEVSVDQGRTWTAAFLSPPVNKYAWQVWTVDIELPGKGYWEIYARATDEKGRVQPLMTPGWNPKGYLNNSVMKINVDVV</sequence>
<dbReference type="PANTHER" id="PTHR19372:SF7">
    <property type="entry name" value="SULFITE OXIDASE, MITOCHONDRIAL"/>
    <property type="match status" value="1"/>
</dbReference>
<dbReference type="Gene3D" id="2.60.40.650">
    <property type="match status" value="1"/>
</dbReference>
<dbReference type="InterPro" id="IPR005066">
    <property type="entry name" value="MoCF_OxRdtse_dimer"/>
</dbReference>
<dbReference type="AlphaFoldDB" id="A0A0G4F7J8"/>
<proteinExistence type="predicted"/>
<reference evidence="9 10" key="1">
    <citation type="submission" date="2014-11" db="EMBL/GenBank/DDBJ databases">
        <authorList>
            <person name="Zhu J."/>
            <person name="Qi W."/>
            <person name="Song R."/>
        </authorList>
    </citation>
    <scope>NUCLEOTIDE SEQUENCE [LARGE SCALE GENOMIC DNA]</scope>
</reference>
<evidence type="ECO:0000313" key="10">
    <source>
        <dbReference type="Proteomes" id="UP000041254"/>
    </source>
</evidence>
<evidence type="ECO:0000256" key="4">
    <source>
        <dbReference type="ARBA" id="ARBA00023002"/>
    </source>
</evidence>
<protein>
    <recommendedName>
        <fullName evidence="11">Sulfite oxidase</fullName>
    </recommendedName>
</protein>
<keyword evidence="6" id="KW-0732">Signal</keyword>
<dbReference type="InterPro" id="IPR000572">
    <property type="entry name" value="OxRdtase_Mopterin-bd_dom"/>
</dbReference>
<dbReference type="PANTHER" id="PTHR19372">
    <property type="entry name" value="SULFITE REDUCTASE"/>
    <property type="match status" value="1"/>
</dbReference>
<dbReference type="OMA" id="CESYAAN"/>
<keyword evidence="3" id="KW-0479">Metal-binding</keyword>
<feature type="domain" description="Oxidoreductase molybdopterin-binding" evidence="7">
    <location>
        <begin position="152"/>
        <end position="325"/>
    </location>
</feature>
<keyword evidence="2" id="KW-0500">Molybdenum</keyword>
<feature type="compositionally biased region" description="Basic and acidic residues" evidence="5">
    <location>
        <begin position="32"/>
        <end position="50"/>
    </location>
</feature>
<dbReference type="Pfam" id="PF03404">
    <property type="entry name" value="Mo-co_dimer"/>
    <property type="match status" value="1"/>
</dbReference>
<evidence type="ECO:0000256" key="2">
    <source>
        <dbReference type="ARBA" id="ARBA00022505"/>
    </source>
</evidence>
<dbReference type="GO" id="GO:0020037">
    <property type="term" value="F:heme binding"/>
    <property type="evidence" value="ECO:0007669"/>
    <property type="project" value="TreeGrafter"/>
</dbReference>
<evidence type="ECO:0000256" key="5">
    <source>
        <dbReference type="SAM" id="MobiDB-lite"/>
    </source>
</evidence>
<accession>A0A0G4F7J8</accession>
<dbReference type="PhylomeDB" id="A0A0G4F7J8"/>
<evidence type="ECO:0000256" key="6">
    <source>
        <dbReference type="SAM" id="SignalP"/>
    </source>
</evidence>
<feature type="signal peptide" evidence="6">
    <location>
        <begin position="1"/>
        <end position="28"/>
    </location>
</feature>
<name>A0A0G4F7J8_VITBC</name>
<dbReference type="Pfam" id="PF00174">
    <property type="entry name" value="Oxidored_molyb"/>
    <property type="match status" value="1"/>
</dbReference>
<dbReference type="GO" id="GO:0043546">
    <property type="term" value="F:molybdopterin cofactor binding"/>
    <property type="evidence" value="ECO:0007669"/>
    <property type="project" value="TreeGrafter"/>
</dbReference>
<evidence type="ECO:0000256" key="1">
    <source>
        <dbReference type="ARBA" id="ARBA00001924"/>
    </source>
</evidence>